<evidence type="ECO:0000313" key="1">
    <source>
        <dbReference type="EMBL" id="EMF16125.1"/>
    </source>
</evidence>
<proteinExistence type="predicted"/>
<gene>
    <name evidence="1" type="ORF">SEPMUDRAFT_147780</name>
</gene>
<protein>
    <submittedName>
        <fullName evidence="1">Uncharacterized protein</fullName>
    </submittedName>
</protein>
<accession>M3DEB1</accession>
<dbReference type="EMBL" id="KB456261">
    <property type="protein sequence ID" value="EMF16125.1"/>
    <property type="molecule type" value="Genomic_DNA"/>
</dbReference>
<dbReference type="HOGENOM" id="CLU_2997947_0_0_1"/>
<dbReference type="Proteomes" id="UP000016931">
    <property type="component" value="Unassembled WGS sequence"/>
</dbReference>
<dbReference type="RefSeq" id="XP_016764246.1">
    <property type="nucleotide sequence ID" value="XM_016904522.1"/>
</dbReference>
<dbReference type="GeneID" id="27901659"/>
<sequence length="57" mass="6905">MHNTRRRKENGKRFFIPTEAKEYQCKYSSGLSVSEEFYAKERSDNEYPKKKNLFLSH</sequence>
<name>M3DEB1_SPHMS</name>
<evidence type="ECO:0000313" key="2">
    <source>
        <dbReference type="Proteomes" id="UP000016931"/>
    </source>
</evidence>
<dbReference type="AlphaFoldDB" id="M3DEB1"/>
<keyword evidence="2" id="KW-1185">Reference proteome</keyword>
<reference evidence="1 2" key="1">
    <citation type="journal article" date="2012" name="PLoS Pathog.">
        <title>Diverse lifestyles and strategies of plant pathogenesis encoded in the genomes of eighteen Dothideomycetes fungi.</title>
        <authorList>
            <person name="Ohm R.A."/>
            <person name="Feau N."/>
            <person name="Henrissat B."/>
            <person name="Schoch C.L."/>
            <person name="Horwitz B.A."/>
            <person name="Barry K.W."/>
            <person name="Condon B.J."/>
            <person name="Copeland A.C."/>
            <person name="Dhillon B."/>
            <person name="Glaser F."/>
            <person name="Hesse C.N."/>
            <person name="Kosti I."/>
            <person name="LaButti K."/>
            <person name="Lindquist E.A."/>
            <person name="Lucas S."/>
            <person name="Salamov A.A."/>
            <person name="Bradshaw R.E."/>
            <person name="Ciuffetti L."/>
            <person name="Hamelin R.C."/>
            <person name="Kema G.H.J."/>
            <person name="Lawrence C."/>
            <person name="Scott J.A."/>
            <person name="Spatafora J.W."/>
            <person name="Turgeon B.G."/>
            <person name="de Wit P.J.G.M."/>
            <person name="Zhong S."/>
            <person name="Goodwin S.B."/>
            <person name="Grigoriev I.V."/>
        </authorList>
    </citation>
    <scope>NUCLEOTIDE SEQUENCE [LARGE SCALE GENOMIC DNA]</scope>
    <source>
        <strain evidence="1 2">SO2202</strain>
    </source>
</reference>
<organism evidence="1 2">
    <name type="scientific">Sphaerulina musiva (strain SO2202)</name>
    <name type="common">Poplar stem canker fungus</name>
    <name type="synonym">Septoria musiva</name>
    <dbReference type="NCBI Taxonomy" id="692275"/>
    <lineage>
        <taxon>Eukaryota</taxon>
        <taxon>Fungi</taxon>
        <taxon>Dikarya</taxon>
        <taxon>Ascomycota</taxon>
        <taxon>Pezizomycotina</taxon>
        <taxon>Dothideomycetes</taxon>
        <taxon>Dothideomycetidae</taxon>
        <taxon>Mycosphaerellales</taxon>
        <taxon>Mycosphaerellaceae</taxon>
        <taxon>Sphaerulina</taxon>
    </lineage>
</organism>